<organism evidence="1 2">
    <name type="scientific">Ambispora gerdemannii</name>
    <dbReference type="NCBI Taxonomy" id="144530"/>
    <lineage>
        <taxon>Eukaryota</taxon>
        <taxon>Fungi</taxon>
        <taxon>Fungi incertae sedis</taxon>
        <taxon>Mucoromycota</taxon>
        <taxon>Glomeromycotina</taxon>
        <taxon>Glomeromycetes</taxon>
        <taxon>Archaeosporales</taxon>
        <taxon>Ambisporaceae</taxon>
        <taxon>Ambispora</taxon>
    </lineage>
</organism>
<name>A0A9N8V0C1_9GLOM</name>
<protein>
    <submittedName>
        <fullName evidence="1">5304_t:CDS:1</fullName>
    </submittedName>
</protein>
<comment type="caution">
    <text evidence="1">The sequence shown here is derived from an EMBL/GenBank/DDBJ whole genome shotgun (WGS) entry which is preliminary data.</text>
</comment>
<dbReference type="EMBL" id="CAJVPL010000006">
    <property type="protein sequence ID" value="CAG8433471.1"/>
    <property type="molecule type" value="Genomic_DNA"/>
</dbReference>
<dbReference type="AlphaFoldDB" id="A0A9N8V0C1"/>
<sequence>MAFLGIGLHNQINWISSLKGLRITFGSASNSYASPTGIDNLPTIDASNLFKH</sequence>
<evidence type="ECO:0000313" key="2">
    <source>
        <dbReference type="Proteomes" id="UP000789831"/>
    </source>
</evidence>
<dbReference type="Proteomes" id="UP000789831">
    <property type="component" value="Unassembled WGS sequence"/>
</dbReference>
<keyword evidence="2" id="KW-1185">Reference proteome</keyword>
<evidence type="ECO:0000313" key="1">
    <source>
        <dbReference type="EMBL" id="CAG8433471.1"/>
    </source>
</evidence>
<reference evidence="1" key="1">
    <citation type="submission" date="2021-06" db="EMBL/GenBank/DDBJ databases">
        <authorList>
            <person name="Kallberg Y."/>
            <person name="Tangrot J."/>
            <person name="Rosling A."/>
        </authorList>
    </citation>
    <scope>NUCLEOTIDE SEQUENCE</scope>
    <source>
        <strain evidence="1">MT106</strain>
    </source>
</reference>
<accession>A0A9N8V0C1</accession>
<proteinExistence type="predicted"/>
<gene>
    <name evidence="1" type="ORF">AGERDE_LOCUS146</name>
</gene>